<feature type="domain" description="PAS" evidence="3">
    <location>
        <begin position="135"/>
        <end position="205"/>
    </location>
</feature>
<dbReference type="Pfam" id="PF00072">
    <property type="entry name" value="Response_reg"/>
    <property type="match status" value="1"/>
</dbReference>
<dbReference type="InterPro" id="IPR052155">
    <property type="entry name" value="Biofilm_reg_signaling"/>
</dbReference>
<evidence type="ECO:0000256" key="1">
    <source>
        <dbReference type="PROSITE-ProRule" id="PRU00169"/>
    </source>
</evidence>
<dbReference type="SMART" id="SM00091">
    <property type="entry name" value="PAS"/>
    <property type="match status" value="3"/>
</dbReference>
<dbReference type="NCBIfam" id="TIGR00229">
    <property type="entry name" value="sensory_box"/>
    <property type="match status" value="3"/>
</dbReference>
<dbReference type="SUPFAM" id="SSF52172">
    <property type="entry name" value="CheY-like"/>
    <property type="match status" value="1"/>
</dbReference>
<feature type="domain" description="Response regulatory" evidence="2">
    <location>
        <begin position="2"/>
        <end position="119"/>
    </location>
</feature>
<dbReference type="InterPro" id="IPR001610">
    <property type="entry name" value="PAC"/>
</dbReference>
<feature type="domain" description="PAS" evidence="3">
    <location>
        <begin position="259"/>
        <end position="330"/>
    </location>
</feature>
<dbReference type="PROSITE" id="PS50112">
    <property type="entry name" value="PAS"/>
    <property type="match status" value="3"/>
</dbReference>
<comment type="caution">
    <text evidence="5">The sequence shown here is derived from an EMBL/GenBank/DDBJ whole genome shotgun (WGS) entry which is preliminary data.</text>
</comment>
<dbReference type="CDD" id="cd00130">
    <property type="entry name" value="PAS"/>
    <property type="match status" value="3"/>
</dbReference>
<dbReference type="InterPro" id="IPR000700">
    <property type="entry name" value="PAS-assoc_C"/>
</dbReference>
<dbReference type="InterPro" id="IPR013656">
    <property type="entry name" value="PAS_4"/>
</dbReference>
<feature type="domain" description="PAC" evidence="4">
    <location>
        <begin position="333"/>
        <end position="385"/>
    </location>
</feature>
<name>A0A133UJN0_9EURY</name>
<gene>
    <name evidence="5" type="ORF">AKJ36_02935</name>
</gene>
<dbReference type="PANTHER" id="PTHR44757">
    <property type="entry name" value="DIGUANYLATE CYCLASE DGCP"/>
    <property type="match status" value="1"/>
</dbReference>
<accession>A0A133UJN0</accession>
<dbReference type="PROSITE" id="PS50110">
    <property type="entry name" value="RESPONSE_REGULATORY"/>
    <property type="match status" value="1"/>
</dbReference>
<feature type="modified residue" description="4-aspartylphosphate" evidence="1">
    <location>
        <position position="53"/>
    </location>
</feature>
<proteinExistence type="predicted"/>
<dbReference type="SMART" id="SM00448">
    <property type="entry name" value="REC"/>
    <property type="match status" value="1"/>
</dbReference>
<evidence type="ECO:0000259" key="4">
    <source>
        <dbReference type="PROSITE" id="PS50113"/>
    </source>
</evidence>
<keyword evidence="1" id="KW-0597">Phosphoprotein</keyword>
<dbReference type="InterPro" id="IPR000014">
    <property type="entry name" value="PAS"/>
</dbReference>
<reference evidence="5 6" key="1">
    <citation type="journal article" date="2016" name="Sci. Rep.">
        <title>Metabolic traits of an uncultured archaeal lineage -MSBL1- from brine pools of the Red Sea.</title>
        <authorList>
            <person name="Mwirichia R."/>
            <person name="Alam I."/>
            <person name="Rashid M."/>
            <person name="Vinu M."/>
            <person name="Ba-Alawi W."/>
            <person name="Anthony Kamau A."/>
            <person name="Kamanda Ngugi D."/>
            <person name="Goker M."/>
            <person name="Klenk H.P."/>
            <person name="Bajic V."/>
            <person name="Stingl U."/>
        </authorList>
    </citation>
    <scope>NUCLEOTIDE SEQUENCE [LARGE SCALE GENOMIC DNA]</scope>
    <source>
        <strain evidence="5">SCGC-AAA259I07</strain>
    </source>
</reference>
<dbReference type="SMART" id="SM00086">
    <property type="entry name" value="PAC"/>
    <property type="match status" value="2"/>
</dbReference>
<evidence type="ECO:0000313" key="5">
    <source>
        <dbReference type="EMBL" id="KXA94414.1"/>
    </source>
</evidence>
<organism evidence="5 6">
    <name type="scientific">candidate division MSBL1 archaeon SCGC-AAA259I07</name>
    <dbReference type="NCBI Taxonomy" id="1698266"/>
    <lineage>
        <taxon>Archaea</taxon>
        <taxon>Methanobacteriati</taxon>
        <taxon>Methanobacteriota</taxon>
        <taxon>candidate division MSBL1</taxon>
    </lineage>
</organism>
<dbReference type="InterPro" id="IPR001789">
    <property type="entry name" value="Sig_transdc_resp-reg_receiver"/>
</dbReference>
<dbReference type="EMBL" id="LHXQ01000049">
    <property type="protein sequence ID" value="KXA94414.1"/>
    <property type="molecule type" value="Genomic_DNA"/>
</dbReference>
<evidence type="ECO:0000313" key="6">
    <source>
        <dbReference type="Proteomes" id="UP000070155"/>
    </source>
</evidence>
<dbReference type="SUPFAM" id="SSF55785">
    <property type="entry name" value="PYP-like sensor domain (PAS domain)"/>
    <property type="match status" value="3"/>
</dbReference>
<dbReference type="AlphaFoldDB" id="A0A133UJN0"/>
<dbReference type="Proteomes" id="UP000070155">
    <property type="component" value="Unassembled WGS sequence"/>
</dbReference>
<evidence type="ECO:0000259" key="2">
    <source>
        <dbReference type="PROSITE" id="PS50110"/>
    </source>
</evidence>
<dbReference type="Pfam" id="PF13188">
    <property type="entry name" value="PAS_8"/>
    <property type="match status" value="1"/>
</dbReference>
<protein>
    <recommendedName>
        <fullName evidence="7">PAS domain S-box protein</fullName>
    </recommendedName>
</protein>
<sequence length="464" mass="53330">MKALLVDDEVDILEQAKIFLQKEVEELNVETVASAEKGLERLKEDEFDAIVSDYQMPAMDGLEFLETVRKEKKSNIPFIIFTGKGREEVAMEALNLGADRYLQKGGNPRSQYGVLAQAIVQEVKHSKIEFEKAKVEAELSSLVKGSNDPIYIVDENCRIVFANQAELEKTGMSFEEIIGSKFRESHPEKDARAFEKKVRKTFDTGNSQRQEVKHEETGRYYDRTLSPIKNPRTGKVDRIAVISKDVTERKQREKELRESEARFRRFFENEPEYCYMVSPKGKIIDVNESALDTLGYRKEEIKGKPLLSTVYAPSSQEKARKLFEEWKKGKEIKGEELQIITKEREKRTVLLSAASVKDGEGNVRYSVSIQRDITERKEREKELRKSEEKYRGLFESVEVAIVVHGPDGEILSANPAAEEAFGLTEEQLREKDLNFWKGKLYRENGEPMEVHEFPVSKILDSEKP</sequence>
<evidence type="ECO:0008006" key="7">
    <source>
        <dbReference type="Google" id="ProtNLM"/>
    </source>
</evidence>
<dbReference type="InterPro" id="IPR011006">
    <property type="entry name" value="CheY-like_superfamily"/>
</dbReference>
<dbReference type="Gene3D" id="3.30.450.20">
    <property type="entry name" value="PAS domain"/>
    <property type="match status" value="3"/>
</dbReference>
<dbReference type="InterPro" id="IPR035965">
    <property type="entry name" value="PAS-like_dom_sf"/>
</dbReference>
<keyword evidence="6" id="KW-1185">Reference proteome</keyword>
<feature type="non-terminal residue" evidence="5">
    <location>
        <position position="464"/>
    </location>
</feature>
<feature type="domain" description="PAS" evidence="3">
    <location>
        <begin position="386"/>
        <end position="433"/>
    </location>
</feature>
<dbReference type="Gene3D" id="3.40.50.2300">
    <property type="match status" value="1"/>
</dbReference>
<dbReference type="Pfam" id="PF13426">
    <property type="entry name" value="PAS_9"/>
    <property type="match status" value="1"/>
</dbReference>
<dbReference type="Pfam" id="PF08448">
    <property type="entry name" value="PAS_4"/>
    <property type="match status" value="1"/>
</dbReference>
<dbReference type="PROSITE" id="PS50113">
    <property type="entry name" value="PAC"/>
    <property type="match status" value="1"/>
</dbReference>
<evidence type="ECO:0000259" key="3">
    <source>
        <dbReference type="PROSITE" id="PS50112"/>
    </source>
</evidence>
<dbReference type="CDD" id="cd00156">
    <property type="entry name" value="REC"/>
    <property type="match status" value="1"/>
</dbReference>
<dbReference type="GO" id="GO:0000160">
    <property type="term" value="P:phosphorelay signal transduction system"/>
    <property type="evidence" value="ECO:0007669"/>
    <property type="project" value="InterPro"/>
</dbReference>
<dbReference type="PANTHER" id="PTHR44757:SF2">
    <property type="entry name" value="BIOFILM ARCHITECTURE MAINTENANCE PROTEIN MBAA"/>
    <property type="match status" value="1"/>
</dbReference>